<dbReference type="EMBL" id="JAGSOJ010000003">
    <property type="protein sequence ID" value="MCM1991299.1"/>
    <property type="molecule type" value="Genomic_DNA"/>
</dbReference>
<feature type="domain" description="IstB-like ATP-binding" evidence="1">
    <location>
        <begin position="120"/>
        <end position="229"/>
    </location>
</feature>
<dbReference type="SUPFAM" id="SSF52540">
    <property type="entry name" value="P-loop containing nucleoside triphosphate hydrolases"/>
    <property type="match status" value="1"/>
</dbReference>
<sequence>MGIEETVERIKDQVQLREQRRKEIEKREGVGMDKPYSMKRTLYSCSKCRDTSWLLIDGKARRCGCYEIKRLKRIWEKSGISLEQKEMTFKSFNAYSKEIKNAKDTATKYYINYKVIKDSRNNSIVFLGQVGSGKTHLSIALAINFINKEIPVIYMPYRDVIMNIKQNILDSIYYRKTIERYQKAEILLIDDLYKGKITESDINILFEIINYRYLNNKAIIVSSERSIDEILRIDEGIGSRIYEMCKGYLVEIRGKGNNYRVRG</sequence>
<dbReference type="AlphaFoldDB" id="A0A9J6P431"/>
<dbReference type="GO" id="GO:0005524">
    <property type="term" value="F:ATP binding"/>
    <property type="evidence" value="ECO:0007669"/>
    <property type="project" value="UniProtKB-KW"/>
</dbReference>
<gene>
    <name evidence="2" type="ORF">KDK92_16315</name>
</gene>
<dbReference type="Gene3D" id="3.40.50.300">
    <property type="entry name" value="P-loop containing nucleotide triphosphate hydrolases"/>
    <property type="match status" value="1"/>
</dbReference>
<name>A0A9J6P431_9CLOT</name>
<dbReference type="CDD" id="cd00009">
    <property type="entry name" value="AAA"/>
    <property type="match status" value="1"/>
</dbReference>
<dbReference type="PRINTS" id="PR00051">
    <property type="entry name" value="DNAA"/>
</dbReference>
<dbReference type="Proteomes" id="UP001056429">
    <property type="component" value="Unassembled WGS sequence"/>
</dbReference>
<dbReference type="PANTHER" id="PTHR30050">
    <property type="entry name" value="CHROMOSOMAL REPLICATION INITIATOR PROTEIN DNAA"/>
    <property type="match status" value="1"/>
</dbReference>
<evidence type="ECO:0000313" key="3">
    <source>
        <dbReference type="Proteomes" id="UP001056429"/>
    </source>
</evidence>
<evidence type="ECO:0000259" key="1">
    <source>
        <dbReference type="Pfam" id="PF01695"/>
    </source>
</evidence>
<proteinExistence type="predicted"/>
<reference evidence="2" key="2">
    <citation type="submission" date="2021-04" db="EMBL/GenBank/DDBJ databases">
        <authorList>
            <person name="Dong X."/>
        </authorList>
    </citation>
    <scope>NUCLEOTIDE SEQUENCE</scope>
    <source>
        <strain evidence="2">ZWT</strain>
    </source>
</reference>
<keyword evidence="2" id="KW-0067">ATP-binding</keyword>
<dbReference type="InterPro" id="IPR002611">
    <property type="entry name" value="IstB_ATP-bd"/>
</dbReference>
<accession>A0A9J6P431</accession>
<evidence type="ECO:0000313" key="2">
    <source>
        <dbReference type="EMBL" id="MCM1991299.1"/>
    </source>
</evidence>
<dbReference type="InterPro" id="IPR027417">
    <property type="entry name" value="P-loop_NTPase"/>
</dbReference>
<protein>
    <submittedName>
        <fullName evidence="2">ATP-binding protein</fullName>
    </submittedName>
</protein>
<keyword evidence="2" id="KW-0547">Nucleotide-binding</keyword>
<organism evidence="2 3">
    <name type="scientific">Oceanirhabdus seepicola</name>
    <dbReference type="NCBI Taxonomy" id="2828781"/>
    <lineage>
        <taxon>Bacteria</taxon>
        <taxon>Bacillati</taxon>
        <taxon>Bacillota</taxon>
        <taxon>Clostridia</taxon>
        <taxon>Eubacteriales</taxon>
        <taxon>Clostridiaceae</taxon>
        <taxon>Oceanirhabdus</taxon>
    </lineage>
</organism>
<dbReference type="PANTHER" id="PTHR30050:SF10">
    <property type="entry name" value="PHAGE-LIKE ELEMENT PBSX PROTEIN XKDC"/>
    <property type="match status" value="1"/>
</dbReference>
<dbReference type="GO" id="GO:0006260">
    <property type="term" value="P:DNA replication"/>
    <property type="evidence" value="ECO:0007669"/>
    <property type="project" value="TreeGrafter"/>
</dbReference>
<comment type="caution">
    <text evidence="2">The sequence shown here is derived from an EMBL/GenBank/DDBJ whole genome shotgun (WGS) entry which is preliminary data.</text>
</comment>
<dbReference type="InterPro" id="IPR020591">
    <property type="entry name" value="Chromosome_initiator_DnaA-like"/>
</dbReference>
<reference evidence="2" key="1">
    <citation type="journal article" date="2021" name="mSystems">
        <title>Bacteria and Archaea Synergistically Convert Glycine Betaine to Biogenic Methane in the Formosa Cold Seep of the South China Sea.</title>
        <authorList>
            <person name="Li L."/>
            <person name="Zhang W."/>
            <person name="Zhang S."/>
            <person name="Song L."/>
            <person name="Sun Q."/>
            <person name="Zhang H."/>
            <person name="Xiang H."/>
            <person name="Dong X."/>
        </authorList>
    </citation>
    <scope>NUCLEOTIDE SEQUENCE</scope>
    <source>
        <strain evidence="2">ZWT</strain>
    </source>
</reference>
<dbReference type="Pfam" id="PF01695">
    <property type="entry name" value="IstB_IS21"/>
    <property type="match status" value="1"/>
</dbReference>
<keyword evidence="3" id="KW-1185">Reference proteome</keyword>
<dbReference type="NCBIfam" id="NF005378">
    <property type="entry name" value="PRK06921.1"/>
    <property type="match status" value="1"/>
</dbReference>